<dbReference type="InterPro" id="IPR036909">
    <property type="entry name" value="Cyt_c-like_dom_sf"/>
</dbReference>
<evidence type="ECO:0000256" key="1">
    <source>
        <dbReference type="ARBA" id="ARBA00022617"/>
    </source>
</evidence>
<dbReference type="AlphaFoldDB" id="A0A3B1E1C1"/>
<evidence type="ECO:0000256" key="3">
    <source>
        <dbReference type="ARBA" id="ARBA00023004"/>
    </source>
</evidence>
<dbReference type="PROSITE" id="PS51007">
    <property type="entry name" value="CYTC"/>
    <property type="match status" value="1"/>
</dbReference>
<feature type="region of interest" description="Disordered" evidence="4">
    <location>
        <begin position="243"/>
        <end position="262"/>
    </location>
</feature>
<evidence type="ECO:0000256" key="2">
    <source>
        <dbReference type="ARBA" id="ARBA00022723"/>
    </source>
</evidence>
<dbReference type="GO" id="GO:0020037">
    <property type="term" value="F:heme binding"/>
    <property type="evidence" value="ECO:0007669"/>
    <property type="project" value="InterPro"/>
</dbReference>
<feature type="domain" description="Cytochrome c" evidence="5">
    <location>
        <begin position="127"/>
        <end position="230"/>
    </location>
</feature>
<dbReference type="PANTHER" id="PTHR40394:SF2">
    <property type="entry name" value="QUINOL:CYTOCHROME C OXIDOREDUCTASE MEMBRANE PROTEIN"/>
    <property type="match status" value="1"/>
</dbReference>
<keyword evidence="3" id="KW-0408">Iron</keyword>
<feature type="compositionally biased region" description="Pro residues" evidence="4">
    <location>
        <begin position="250"/>
        <end position="262"/>
    </location>
</feature>
<organism evidence="6">
    <name type="scientific">hydrothermal vent metagenome</name>
    <dbReference type="NCBI Taxonomy" id="652676"/>
    <lineage>
        <taxon>unclassified sequences</taxon>
        <taxon>metagenomes</taxon>
        <taxon>ecological metagenomes</taxon>
    </lineage>
</organism>
<protein>
    <recommendedName>
        <fullName evidence="5">Cytochrome c domain-containing protein</fullName>
    </recommendedName>
</protein>
<evidence type="ECO:0000256" key="4">
    <source>
        <dbReference type="SAM" id="MobiDB-lite"/>
    </source>
</evidence>
<feature type="region of interest" description="Disordered" evidence="4">
    <location>
        <begin position="31"/>
        <end position="54"/>
    </location>
</feature>
<keyword evidence="1" id="KW-0349">Heme</keyword>
<name>A0A3B1E1C1_9ZZZZ</name>
<dbReference type="Pfam" id="PF13442">
    <property type="entry name" value="Cytochrome_CBB3"/>
    <property type="match status" value="1"/>
</dbReference>
<dbReference type="InterPro" id="IPR009056">
    <property type="entry name" value="Cyt_c-like_dom"/>
</dbReference>
<keyword evidence="2" id="KW-0479">Metal-binding</keyword>
<accession>A0A3B1E1C1</accession>
<evidence type="ECO:0000259" key="5">
    <source>
        <dbReference type="PROSITE" id="PS51007"/>
    </source>
</evidence>
<dbReference type="SUPFAM" id="SSF46626">
    <property type="entry name" value="Cytochrome c"/>
    <property type="match status" value="1"/>
</dbReference>
<proteinExistence type="predicted"/>
<dbReference type="Gene3D" id="1.10.760.10">
    <property type="entry name" value="Cytochrome c-like domain"/>
    <property type="match status" value="1"/>
</dbReference>
<dbReference type="GO" id="GO:0046872">
    <property type="term" value="F:metal ion binding"/>
    <property type="evidence" value="ECO:0007669"/>
    <property type="project" value="UniProtKB-KW"/>
</dbReference>
<sequence length="262" mass="28392">MSPRTTHNCTLLAAGGLALLAMLPLSGCRGDRSDKPPRQFFPDMDDQPRWNPQSESQFYPDGRTLRQPPANTVPFGVTAVVATEPWAEPFNAKRDEFLGEALSSEIYAGVDEAGNFVSRIPIPVTMDLMSLGQSKYDIFCATCHGLNGEGAFASQDPTRGSMVGRRWSIAIPSFDDPKYLPGGERGQDGYLFTVAREGFGVKPNLTMEGYAHALDTRETWAVIAYIRALQQAHLGMLADVPESARAGLGDPPPPPPPTEGQP</sequence>
<dbReference type="GO" id="GO:0009055">
    <property type="term" value="F:electron transfer activity"/>
    <property type="evidence" value="ECO:0007669"/>
    <property type="project" value="InterPro"/>
</dbReference>
<gene>
    <name evidence="6" type="ORF">MNBD_PLANCTO03-2350</name>
</gene>
<reference evidence="6" key="1">
    <citation type="submission" date="2018-06" db="EMBL/GenBank/DDBJ databases">
        <authorList>
            <person name="Zhirakovskaya E."/>
        </authorList>
    </citation>
    <scope>NUCLEOTIDE SEQUENCE</scope>
</reference>
<dbReference type="EMBL" id="UOGK01000645">
    <property type="protein sequence ID" value="VAX42120.1"/>
    <property type="molecule type" value="Genomic_DNA"/>
</dbReference>
<dbReference type="PANTHER" id="PTHR40394">
    <property type="entry name" value="LIPOPROTEIN-RELATED"/>
    <property type="match status" value="1"/>
</dbReference>
<evidence type="ECO:0000313" key="6">
    <source>
        <dbReference type="EMBL" id="VAX42120.1"/>
    </source>
</evidence>